<dbReference type="Pfam" id="PF06439">
    <property type="entry name" value="3keto-disac_hyd"/>
    <property type="match status" value="1"/>
</dbReference>
<evidence type="ECO:0000313" key="10">
    <source>
        <dbReference type="Proteomes" id="UP001305702"/>
    </source>
</evidence>
<dbReference type="SUPFAM" id="SSF49899">
    <property type="entry name" value="Concanavalin A-like lectins/glucanases"/>
    <property type="match status" value="1"/>
</dbReference>
<dbReference type="InterPro" id="IPR013320">
    <property type="entry name" value="ConA-like_dom_sf"/>
</dbReference>
<evidence type="ECO:0000256" key="6">
    <source>
        <dbReference type="PIRSR" id="PIRSR606710-2"/>
    </source>
</evidence>
<feature type="signal peptide" evidence="7">
    <location>
        <begin position="1"/>
        <end position="21"/>
    </location>
</feature>
<keyword evidence="10" id="KW-1185">Reference proteome</keyword>
<dbReference type="InterPro" id="IPR010496">
    <property type="entry name" value="AL/BT2_dom"/>
</dbReference>
<dbReference type="Pfam" id="PF03422">
    <property type="entry name" value="CBM_6"/>
    <property type="match status" value="4"/>
</dbReference>
<dbReference type="Gene3D" id="2.115.10.20">
    <property type="entry name" value="Glycosyl hydrolase domain, family 43"/>
    <property type="match status" value="1"/>
</dbReference>
<protein>
    <submittedName>
        <fullName evidence="9">Carbohydrate-binding protein</fullName>
    </submittedName>
</protein>
<dbReference type="InterPro" id="IPR008979">
    <property type="entry name" value="Galactose-bd-like_sf"/>
</dbReference>
<dbReference type="InterPro" id="IPR051795">
    <property type="entry name" value="Glycosyl_Hydrlase_43"/>
</dbReference>
<feature type="site" description="Important for catalytic activity, responsible for pKa modulation of the active site Glu and correct orientation of both the proton donor and substrate" evidence="6">
    <location>
        <position position="148"/>
    </location>
</feature>
<evidence type="ECO:0000256" key="7">
    <source>
        <dbReference type="SAM" id="SignalP"/>
    </source>
</evidence>
<dbReference type="SMART" id="SM00606">
    <property type="entry name" value="CBD_IV"/>
    <property type="match status" value="4"/>
</dbReference>
<evidence type="ECO:0000256" key="5">
    <source>
        <dbReference type="PIRSR" id="PIRSR606710-1"/>
    </source>
</evidence>
<dbReference type="CDD" id="cd04080">
    <property type="entry name" value="CBM6_cellulase-like"/>
    <property type="match status" value="4"/>
</dbReference>
<keyword evidence="3" id="KW-0378">Hydrolase</keyword>
<dbReference type="CDD" id="cd08991">
    <property type="entry name" value="GH43_HoAraf43-like"/>
    <property type="match status" value="1"/>
</dbReference>
<dbReference type="PANTHER" id="PTHR42812">
    <property type="entry name" value="BETA-XYLOSIDASE"/>
    <property type="match status" value="1"/>
</dbReference>
<dbReference type="GO" id="GO:0030246">
    <property type="term" value="F:carbohydrate binding"/>
    <property type="evidence" value="ECO:0007669"/>
    <property type="project" value="InterPro"/>
</dbReference>
<dbReference type="PROSITE" id="PS51175">
    <property type="entry name" value="CBM6"/>
    <property type="match status" value="4"/>
</dbReference>
<feature type="domain" description="CBM6" evidence="8">
    <location>
        <begin position="841"/>
        <end position="969"/>
    </location>
</feature>
<evidence type="ECO:0000256" key="4">
    <source>
        <dbReference type="ARBA" id="ARBA00023295"/>
    </source>
</evidence>
<sequence>MRKWMMGLLAAVLITTFPATGFSYSNPQVVTDSWYWNNGTFYGEGDPFILKFNGVYYLYTSTVDDKPGVKVWSSEDLVHWEYRGLCATEPVTKGAYAPEVVYWNGDFYMYTALLQDDGSTPRGHRVLKSSSPTGPFTAQTGSKVTGIDGHVFIDDDGQWYFYSTGNGNIDARPMSDPYTFGAKSNTGAAMKGWTEGPTVIKRNGKYYMTYTGNHVWSDAYRVDYASSTNPVSGFVPAASQNPILLDTEGDHVGLGHNSIVRGPDLDSDYIVYHSHADPGRNLNLDRIVWNGDKMALLGPTTSEQPDPAMPDFSDRFQRKELGKDWKVVSGGSWGIGDGHSLYQNAWGEPGSPSHVLLSGKQTDDSFTAEFNLKQVEQGTSGDPLMGAVFSYRDENNYGTAVLNRNQNRLESVFRVDGKDTVRETTPLPEGYDYTKWHQIRVEKEGSDYRIYVDGMLKQTRSVERLGKGGIGYSTTDVQAEFGYTAFSNKVGGSSAKDAYKPIPGEIQAVHFNSKGKGKSERDAGWIRKVKDPEGGYDVASLDTGNLAYNVNVSEAGTYDVVIRYAAAADAGLKLELDESTGLTDMVRLPSTGGTDQWNNLVLKDIQLPQGLHKLKVISGQGSLDLATLKFSLSVATAALSDDFDDGDDAGWKKFEQGWRVDTGETPPFDLPKPVPGIIEAPFYNTGGEGIGYHDNTAENIGGAYRSDSVDIRTNTNFNGLNVGWNQAGEWLNYNIDVKRAGTYRVEVTAATTFSGNGARIWLDGQTDLTGVIPIPATGGWNNWQTTLSPSFQLPEGRHTITFETAKGEYDFARLKFVSFDAPKPVPGMVEAVHYNPGGEGVGYHDITASNIGGQYRNDGVDIRVNPKGGWNVGWNQTGEWLKYNVNVDKSAAYNVSVRIATALSGGKIRLWLDDTTDLTGVVDIPNTGGWNNWRNVDLGDITLPEGDHTVKVEIVNGEYDFAGLSFRPSDEPIQLPGTVHAVDYRNGGEGVAYHDNTPDNIRGLYRSDDVDIRLLPEGFTTGWNQTGEWLKYDVNIADAGTYKLDLRVATGMDGGKVRFWLDEVTDLAGIVDIPNTGGFQEWRTITKDGIALPAGRHTIKAEIVTGEFDFYSFRFHNDPDLPKQGVYKSGAKGYPKSIIGDSRWSDYIVEADIQLGSLTQGGGNAGILLRVNNPADGTEWGQNRDDFLQGYAAYLTSDGVHLGKYNYNFQYLTGTPLTGTAGEWQHMKVVARGTLIQVYVGDMDSPLIEYTDQSGTAFTHGSVGVRSFNSESSIDHFTVKPIPAE</sequence>
<dbReference type="EMBL" id="CP130318">
    <property type="protein sequence ID" value="WNQ13110.1"/>
    <property type="molecule type" value="Genomic_DNA"/>
</dbReference>
<dbReference type="Pfam" id="PF04616">
    <property type="entry name" value="Glyco_hydro_43"/>
    <property type="match status" value="1"/>
</dbReference>
<organism evidence="9 10">
    <name type="scientific">Paenibacillus aurantius</name>
    <dbReference type="NCBI Taxonomy" id="2918900"/>
    <lineage>
        <taxon>Bacteria</taxon>
        <taxon>Bacillati</taxon>
        <taxon>Bacillota</taxon>
        <taxon>Bacilli</taxon>
        <taxon>Bacillales</taxon>
        <taxon>Paenibacillaceae</taxon>
        <taxon>Paenibacillus</taxon>
    </lineage>
</organism>
<dbReference type="Gene3D" id="2.60.120.260">
    <property type="entry name" value="Galactose-binding domain-like"/>
    <property type="match status" value="4"/>
</dbReference>
<feature type="domain" description="CBM6" evidence="8">
    <location>
        <begin position="690"/>
        <end position="820"/>
    </location>
</feature>
<evidence type="ECO:0000259" key="8">
    <source>
        <dbReference type="PROSITE" id="PS51175"/>
    </source>
</evidence>
<evidence type="ECO:0000256" key="2">
    <source>
        <dbReference type="ARBA" id="ARBA00022729"/>
    </source>
</evidence>
<name>A0AA96LH07_9BACL</name>
<dbReference type="InterPro" id="IPR006710">
    <property type="entry name" value="Glyco_hydro_43"/>
</dbReference>
<reference evidence="9 10" key="1">
    <citation type="submission" date="2022-02" db="EMBL/GenBank/DDBJ databases">
        <title>Paenibacillus sp. MBLB1776 Whole Genome Shotgun Sequencing.</title>
        <authorList>
            <person name="Hwang C.Y."/>
            <person name="Cho E.-S."/>
            <person name="Seo M.-J."/>
        </authorList>
    </citation>
    <scope>NUCLEOTIDE SEQUENCE [LARGE SCALE GENOMIC DNA]</scope>
    <source>
        <strain evidence="9 10">MBLB1776</strain>
    </source>
</reference>
<dbReference type="GO" id="GO:0004553">
    <property type="term" value="F:hydrolase activity, hydrolyzing O-glycosyl compounds"/>
    <property type="evidence" value="ECO:0007669"/>
    <property type="project" value="InterPro"/>
</dbReference>
<evidence type="ECO:0000256" key="3">
    <source>
        <dbReference type="ARBA" id="ARBA00022801"/>
    </source>
</evidence>
<dbReference type="SUPFAM" id="SSF75005">
    <property type="entry name" value="Arabinanase/levansucrase/invertase"/>
    <property type="match status" value="1"/>
</dbReference>
<dbReference type="InterPro" id="IPR005084">
    <property type="entry name" value="CBM6"/>
</dbReference>
<accession>A0AA96LH07</accession>
<dbReference type="InterPro" id="IPR023296">
    <property type="entry name" value="Glyco_hydro_beta-prop_sf"/>
</dbReference>
<feature type="chain" id="PRO_5041702981" evidence="7">
    <location>
        <begin position="22"/>
        <end position="1285"/>
    </location>
</feature>
<feature type="domain" description="CBM6" evidence="8">
    <location>
        <begin position="504"/>
        <end position="631"/>
    </location>
</feature>
<keyword evidence="4" id="KW-0326">Glycosidase</keyword>
<gene>
    <name evidence="9" type="ORF">MJA45_08835</name>
</gene>
<dbReference type="PANTHER" id="PTHR42812:SF5">
    <property type="entry name" value="ENDO-ARABINASE"/>
    <property type="match status" value="1"/>
</dbReference>
<feature type="active site" description="Proton acceptor" evidence="5">
    <location>
        <position position="46"/>
    </location>
</feature>
<dbReference type="GO" id="GO:0005975">
    <property type="term" value="P:carbohydrate metabolic process"/>
    <property type="evidence" value="ECO:0007669"/>
    <property type="project" value="InterPro"/>
</dbReference>
<feature type="domain" description="CBM6" evidence="8">
    <location>
        <begin position="977"/>
        <end position="1116"/>
    </location>
</feature>
<dbReference type="RefSeq" id="WP_315606890.1">
    <property type="nucleotide sequence ID" value="NZ_CP130318.1"/>
</dbReference>
<evidence type="ECO:0000313" key="9">
    <source>
        <dbReference type="EMBL" id="WNQ13110.1"/>
    </source>
</evidence>
<dbReference type="SUPFAM" id="SSF49785">
    <property type="entry name" value="Galactose-binding domain-like"/>
    <property type="match status" value="4"/>
</dbReference>
<comment type="similarity">
    <text evidence="1">Belongs to the glycosyl hydrolase 43 family.</text>
</comment>
<dbReference type="KEGG" id="paun:MJA45_08835"/>
<dbReference type="Gene3D" id="2.60.120.560">
    <property type="entry name" value="Exo-inulinase, domain 1"/>
    <property type="match status" value="2"/>
</dbReference>
<proteinExistence type="inferred from homology"/>
<dbReference type="Proteomes" id="UP001305702">
    <property type="component" value="Chromosome"/>
</dbReference>
<evidence type="ECO:0000256" key="1">
    <source>
        <dbReference type="ARBA" id="ARBA00009865"/>
    </source>
</evidence>
<dbReference type="InterPro" id="IPR006584">
    <property type="entry name" value="Cellulose-bd_IV"/>
</dbReference>
<feature type="active site" description="Proton donor" evidence="5">
    <location>
        <position position="195"/>
    </location>
</feature>
<keyword evidence="2 7" id="KW-0732">Signal</keyword>